<dbReference type="InterPro" id="IPR008257">
    <property type="entry name" value="Pept_M19"/>
</dbReference>
<dbReference type="PROSITE" id="PS51365">
    <property type="entry name" value="RENAL_DIPEPTIDASE_2"/>
    <property type="match status" value="1"/>
</dbReference>
<evidence type="ECO:0000256" key="1">
    <source>
        <dbReference type="SAM" id="SignalP"/>
    </source>
</evidence>
<dbReference type="AlphaFoldDB" id="A0A4Y3IHY5"/>
<reference evidence="2 3" key="1">
    <citation type="submission" date="2019-06" db="EMBL/GenBank/DDBJ databases">
        <title>Whole genome shotgun sequence of Vibrio comitans NBRC 102076.</title>
        <authorList>
            <person name="Hosoyama A."/>
            <person name="Uohara A."/>
            <person name="Ohji S."/>
            <person name="Ichikawa N."/>
        </authorList>
    </citation>
    <scope>NUCLEOTIDE SEQUENCE [LARGE SCALE GENOMIC DNA]</scope>
    <source>
        <strain evidence="2 3">NBRC 102076</strain>
    </source>
</reference>
<dbReference type="GO" id="GO:0070573">
    <property type="term" value="F:metallodipeptidase activity"/>
    <property type="evidence" value="ECO:0007669"/>
    <property type="project" value="InterPro"/>
</dbReference>
<feature type="chain" id="PRO_5021407362" description="Dipeptidase" evidence="1">
    <location>
        <begin position="21"/>
        <end position="416"/>
    </location>
</feature>
<comment type="caution">
    <text evidence="2">The sequence shown here is derived from an EMBL/GenBank/DDBJ whole genome shotgun (WGS) entry which is preliminary data.</text>
</comment>
<dbReference type="InterPro" id="IPR032466">
    <property type="entry name" value="Metal_Hydrolase"/>
</dbReference>
<keyword evidence="3" id="KW-1185">Reference proteome</keyword>
<accession>A0A4Y3IHY5</accession>
<dbReference type="SUPFAM" id="SSF51556">
    <property type="entry name" value="Metallo-dependent hydrolases"/>
    <property type="match status" value="1"/>
</dbReference>
<name>A0A4Y3IHY5_9VIBR</name>
<keyword evidence="1" id="KW-0732">Signal</keyword>
<evidence type="ECO:0000313" key="2">
    <source>
        <dbReference type="EMBL" id="GEA59011.1"/>
    </source>
</evidence>
<dbReference type="EMBL" id="BJLH01000001">
    <property type="protein sequence ID" value="GEA59011.1"/>
    <property type="molecule type" value="Genomic_DNA"/>
</dbReference>
<dbReference type="Gene3D" id="3.20.20.140">
    <property type="entry name" value="Metal-dependent hydrolases"/>
    <property type="match status" value="1"/>
</dbReference>
<protein>
    <recommendedName>
        <fullName evidence="4">Dipeptidase</fullName>
    </recommendedName>
</protein>
<dbReference type="PANTHER" id="PTHR10443">
    <property type="entry name" value="MICROSOMAL DIPEPTIDASE"/>
    <property type="match status" value="1"/>
</dbReference>
<evidence type="ECO:0000313" key="3">
    <source>
        <dbReference type="Proteomes" id="UP000318242"/>
    </source>
</evidence>
<dbReference type="PANTHER" id="PTHR10443:SF12">
    <property type="entry name" value="DIPEPTIDASE"/>
    <property type="match status" value="1"/>
</dbReference>
<proteinExistence type="predicted"/>
<dbReference type="RefSeq" id="WP_141268475.1">
    <property type="nucleotide sequence ID" value="NZ_BJLH01000001.1"/>
</dbReference>
<dbReference type="GO" id="GO:0006508">
    <property type="term" value="P:proteolysis"/>
    <property type="evidence" value="ECO:0007669"/>
    <property type="project" value="InterPro"/>
</dbReference>
<dbReference type="Pfam" id="PF01244">
    <property type="entry name" value="Peptidase_M19"/>
    <property type="match status" value="1"/>
</dbReference>
<sequence>MKLNQIAIAVTLASSFSVFAHDIGHEHEHVEGGWNAQAGFVSDTDITATYFNTRGKDHETIVKRALWLAEQYDIERTPKQIERAKAVRKKYQDAIAINSVLPSSVGIIGNTHEHFTTAVKRNKDAGMTLASATVYAFPGSTDSHTAYQVVDSSDKVIEEQGMIKVNSTDDIIKAKKENNLAVMYNTQGADYVIEDMEHHAHASYDSGIRVMNFTYNNNNALAGGGAKQDLGLTKQGYAWVQEAQNAGMVIDVSHSSNQVVIDAAKVSTKPIVASHSNAQGLMNVSRNLSDEAILAIGSTGGAVCPTGVGLFLNKELDASPERYVEHVVYVADKIGKDKVCYSTDYVHNILDYYERDIGNTDLYPPELGFGSPLSNMAAEHIWDVAAILEDDYGWTEQEVRGFLGENLMRVYKANWK</sequence>
<dbReference type="Proteomes" id="UP000318242">
    <property type="component" value="Unassembled WGS sequence"/>
</dbReference>
<feature type="signal peptide" evidence="1">
    <location>
        <begin position="1"/>
        <end position="20"/>
    </location>
</feature>
<organism evidence="2 3">
    <name type="scientific">Vibrio comitans NBRC 102076</name>
    <dbReference type="NCBI Taxonomy" id="1219078"/>
    <lineage>
        <taxon>Bacteria</taxon>
        <taxon>Pseudomonadati</taxon>
        <taxon>Pseudomonadota</taxon>
        <taxon>Gammaproteobacteria</taxon>
        <taxon>Vibrionales</taxon>
        <taxon>Vibrionaceae</taxon>
        <taxon>Vibrio</taxon>
    </lineage>
</organism>
<dbReference type="OrthoDB" id="9804920at2"/>
<gene>
    <name evidence="2" type="ORF">VCO01S_02040</name>
</gene>
<evidence type="ECO:0008006" key="4">
    <source>
        <dbReference type="Google" id="ProtNLM"/>
    </source>
</evidence>